<dbReference type="InterPro" id="IPR012340">
    <property type="entry name" value="NA-bd_OB-fold"/>
</dbReference>
<dbReference type="Gene3D" id="2.40.50.140">
    <property type="entry name" value="Nucleic acid-binding proteins"/>
    <property type="match status" value="1"/>
</dbReference>
<sequence>RTPVKIRRFTCTADQAKLIINDMTDISQPSPTEYCFQYVELSTNKCTMIADILQNSSEGDSVSVLGKVGNISEISTIHLGKQSLQMAEGTIADLTGNIPISLWEDNLALITTAAVYKITNIRVGFWNGAKKLTTSPNSIISAIQDDITMEEPSEVPQEDELTVVVPFIKTVEKVQQYPLCIHCSRKLLRTTASLLVKCDRCKHTMVLANCNKRMFVHFSVQGQDESDVIVTAFEQTLKTVVLRVGEMLEEQLTEHLLLLNNNTIKCSSSTHIVSAVEL</sequence>
<gene>
    <name evidence="1" type="ORF">PMEA_00016814</name>
</gene>
<dbReference type="SUPFAM" id="SSF50249">
    <property type="entry name" value="Nucleic acid-binding proteins"/>
    <property type="match status" value="1"/>
</dbReference>
<evidence type="ECO:0000313" key="2">
    <source>
        <dbReference type="Proteomes" id="UP001159428"/>
    </source>
</evidence>
<accession>A0AAU9VQB2</accession>
<dbReference type="AlphaFoldDB" id="A0AAU9VQB2"/>
<dbReference type="Proteomes" id="UP001159428">
    <property type="component" value="Unassembled WGS sequence"/>
</dbReference>
<keyword evidence="2" id="KW-1185">Reference proteome</keyword>
<evidence type="ECO:0000313" key="1">
    <source>
        <dbReference type="EMBL" id="CAH3036356.1"/>
    </source>
</evidence>
<proteinExistence type="predicted"/>
<comment type="caution">
    <text evidence="1">The sequence shown here is derived from an EMBL/GenBank/DDBJ whole genome shotgun (WGS) entry which is preliminary data.</text>
</comment>
<organism evidence="1 2">
    <name type="scientific">Pocillopora meandrina</name>
    <dbReference type="NCBI Taxonomy" id="46732"/>
    <lineage>
        <taxon>Eukaryota</taxon>
        <taxon>Metazoa</taxon>
        <taxon>Cnidaria</taxon>
        <taxon>Anthozoa</taxon>
        <taxon>Hexacorallia</taxon>
        <taxon>Scleractinia</taxon>
        <taxon>Astrocoeniina</taxon>
        <taxon>Pocilloporidae</taxon>
        <taxon>Pocillopora</taxon>
    </lineage>
</organism>
<evidence type="ECO:0008006" key="3">
    <source>
        <dbReference type="Google" id="ProtNLM"/>
    </source>
</evidence>
<feature type="non-terminal residue" evidence="1">
    <location>
        <position position="1"/>
    </location>
</feature>
<name>A0AAU9VQB2_9CNID</name>
<reference evidence="1 2" key="1">
    <citation type="submission" date="2022-05" db="EMBL/GenBank/DDBJ databases">
        <authorList>
            <consortium name="Genoscope - CEA"/>
            <person name="William W."/>
        </authorList>
    </citation>
    <scope>NUCLEOTIDE SEQUENCE [LARGE SCALE GENOMIC DNA]</scope>
</reference>
<dbReference type="EMBL" id="CALNXJ010000003">
    <property type="protein sequence ID" value="CAH3036356.1"/>
    <property type="molecule type" value="Genomic_DNA"/>
</dbReference>
<protein>
    <recommendedName>
        <fullName evidence="3">Replication factor A C-terminal domain-containing protein</fullName>
    </recommendedName>
</protein>